<feature type="compositionally biased region" description="Polar residues" evidence="1">
    <location>
        <begin position="175"/>
        <end position="193"/>
    </location>
</feature>
<sequence length="840" mass="94033">MPDGYHVSPSMCLHAHLAIVPNCAPISVHNSSSRFAPRTSLLAKSRFGQRFLGGAASFSFCNKAWLHFKMLQWMGGSRRKVATSRKSTQNRQKQYFEQRKRRQQLSSGSENCYDASDTGKEQKEHRSLDIISFLNLSTIPQENKAAYTIEQNGETGAPSGYQEKTLSPVKHVISDPNNGNNAKNQVDSQSDQGKSCHGLSIFDLLGDDGMAVKCEGSPMKETHVAFSVDGLGRVGMETPACSPQHGSRSFSYGFSSRLERMRPWNSSKNTKVLDDFGLEGDIIMQDIKMHLDDGSLNYSFDMMDTCDNPKEKKPTKTHFCSVEDCKRKEHGGRSIFDDMDGERDGYEGGFNFLNNNFLGEMECDRFEKTRFNEIGGVSCDFLNYEKYDISENAFDSPYLPKKRGAGVPRTMDRFNLFDAVDPSSKHHTLGYDYDLMGDVKRNLKATRISDFEDKSHQPDWFCSMADDATDNFSLLSEESCATSAVRDEAFNSTPLNSNPRHSMRRGMDDDGSGPGNSYRVSSIYSRDPYHKIEDEEQKKYVRKSNSSKFKPVHHSNSPFMEKPQPLKTWSFENECNFSSPCQSPVAHRPFKGSTPWNEYPCAESSLPESSFTNKHVETVPHPSSSSISKKPSFQPSNIPIAVLERSLCSNSKFVGTHTSLTETTSSLGEDPISPVLSAQGSVGTGEKSESKVPSIGSEKVDFHEDKCTRTRSKKVCVDDSNREWLNDSNHEKKNCDSFRNETENGSLAVKNLVASHDSDHIENDGKINKFSPDDKVSVPYSKGDKEVKDVKVEGRKTRSKSCSMDSSSQVMMLESYVLQLLFVQKVLLKQASSQDFMKNA</sequence>
<accession>A0ABP0Y2G2</accession>
<evidence type="ECO:0000256" key="1">
    <source>
        <dbReference type="SAM" id="MobiDB-lite"/>
    </source>
</evidence>
<reference evidence="2 3" key="1">
    <citation type="submission" date="2024-03" db="EMBL/GenBank/DDBJ databases">
        <authorList>
            <person name="Gkanogiannis A."/>
            <person name="Becerra Lopez-Lavalle L."/>
        </authorList>
    </citation>
    <scope>NUCLEOTIDE SEQUENCE [LARGE SCALE GENOMIC DNA]</scope>
</reference>
<feature type="compositionally biased region" description="Polar residues" evidence="1">
    <location>
        <begin position="490"/>
        <end position="500"/>
    </location>
</feature>
<feature type="region of interest" description="Disordered" evidence="1">
    <location>
        <begin position="662"/>
        <end position="697"/>
    </location>
</feature>
<organism evidence="2 3">
    <name type="scientific">Citrullus colocynthis</name>
    <name type="common">colocynth</name>
    <dbReference type="NCBI Taxonomy" id="252529"/>
    <lineage>
        <taxon>Eukaryota</taxon>
        <taxon>Viridiplantae</taxon>
        <taxon>Streptophyta</taxon>
        <taxon>Embryophyta</taxon>
        <taxon>Tracheophyta</taxon>
        <taxon>Spermatophyta</taxon>
        <taxon>Magnoliopsida</taxon>
        <taxon>eudicotyledons</taxon>
        <taxon>Gunneridae</taxon>
        <taxon>Pentapetalae</taxon>
        <taxon>rosids</taxon>
        <taxon>fabids</taxon>
        <taxon>Cucurbitales</taxon>
        <taxon>Cucurbitaceae</taxon>
        <taxon>Benincaseae</taxon>
        <taxon>Citrullus</taxon>
    </lineage>
</organism>
<dbReference type="EMBL" id="OZ021736">
    <property type="protein sequence ID" value="CAK9314628.1"/>
    <property type="molecule type" value="Genomic_DNA"/>
</dbReference>
<gene>
    <name evidence="2" type="ORF">CITCOLO1_LOCUS6392</name>
</gene>
<feature type="region of interest" description="Disordered" evidence="1">
    <location>
        <begin position="79"/>
        <end position="124"/>
    </location>
</feature>
<name>A0ABP0Y2G2_9ROSI</name>
<feature type="region of interest" description="Disordered" evidence="1">
    <location>
        <begin position="490"/>
        <end position="522"/>
    </location>
</feature>
<dbReference type="PANTHER" id="PTHR37722">
    <property type="entry name" value="OS01G0167700 PROTEIN"/>
    <property type="match status" value="1"/>
</dbReference>
<proteinExistence type="predicted"/>
<dbReference type="Proteomes" id="UP001642487">
    <property type="component" value="Chromosome 2"/>
</dbReference>
<dbReference type="PANTHER" id="PTHR37722:SF2">
    <property type="entry name" value="OS01G0167700 PROTEIN"/>
    <property type="match status" value="1"/>
</dbReference>
<feature type="region of interest" description="Disordered" evidence="1">
    <location>
        <begin position="541"/>
        <end position="561"/>
    </location>
</feature>
<feature type="compositionally biased region" description="Polar residues" evidence="1">
    <location>
        <begin position="84"/>
        <end position="95"/>
    </location>
</feature>
<evidence type="ECO:0000313" key="3">
    <source>
        <dbReference type="Proteomes" id="UP001642487"/>
    </source>
</evidence>
<evidence type="ECO:0000313" key="2">
    <source>
        <dbReference type="EMBL" id="CAK9314628.1"/>
    </source>
</evidence>
<feature type="region of interest" description="Disordered" evidence="1">
    <location>
        <begin position="175"/>
        <end position="194"/>
    </location>
</feature>
<feature type="compositionally biased region" description="Polar residues" evidence="1">
    <location>
        <begin position="543"/>
        <end position="558"/>
    </location>
</feature>
<protein>
    <submittedName>
        <fullName evidence="2">Uncharacterized protein</fullName>
    </submittedName>
</protein>
<keyword evidence="3" id="KW-1185">Reference proteome</keyword>